<dbReference type="EMBL" id="SOPX01000002">
    <property type="protein sequence ID" value="TFB31949.1"/>
    <property type="molecule type" value="Genomic_DNA"/>
</dbReference>
<evidence type="ECO:0000313" key="5">
    <source>
        <dbReference type="Proteomes" id="UP000297429"/>
    </source>
</evidence>
<comment type="caution">
    <text evidence="2">The sequence shown here is derived from an EMBL/GenBank/DDBJ whole genome shotgun (WGS) entry which is preliminary data.</text>
</comment>
<evidence type="ECO:0000313" key="3">
    <source>
        <dbReference type="EMBL" id="TFB31949.1"/>
    </source>
</evidence>
<reference evidence="2 4" key="1">
    <citation type="submission" date="2018-10" db="EMBL/GenBank/DDBJ databases">
        <title>Genomic Encyclopedia of Archaeal and Bacterial Type Strains, Phase II (KMG-II): from individual species to whole genera.</title>
        <authorList>
            <person name="Goeker M."/>
        </authorList>
    </citation>
    <scope>NUCLEOTIDE SEQUENCE [LARGE SCALE GENOMIC DNA]</scope>
    <source>
        <strain evidence="2 4">DSM 19624</strain>
    </source>
</reference>
<organism evidence="2 4">
    <name type="scientific">Pedobacter alluvionis</name>
    <dbReference type="NCBI Taxonomy" id="475253"/>
    <lineage>
        <taxon>Bacteria</taxon>
        <taxon>Pseudomonadati</taxon>
        <taxon>Bacteroidota</taxon>
        <taxon>Sphingobacteriia</taxon>
        <taxon>Sphingobacteriales</taxon>
        <taxon>Sphingobacteriaceae</taxon>
        <taxon>Pedobacter</taxon>
    </lineage>
</organism>
<dbReference type="Proteomes" id="UP000297429">
    <property type="component" value="Unassembled WGS sequence"/>
</dbReference>
<dbReference type="Proteomes" id="UP000273898">
    <property type="component" value="Unassembled WGS sequence"/>
</dbReference>
<dbReference type="AlphaFoldDB" id="A0A497YDX8"/>
<protein>
    <submittedName>
        <fullName evidence="2">Uncharacterized protein</fullName>
    </submittedName>
</protein>
<feature type="region of interest" description="Disordered" evidence="1">
    <location>
        <begin position="1"/>
        <end position="23"/>
    </location>
</feature>
<evidence type="ECO:0000313" key="4">
    <source>
        <dbReference type="Proteomes" id="UP000273898"/>
    </source>
</evidence>
<proteinExistence type="predicted"/>
<accession>A0A497YDX8</accession>
<evidence type="ECO:0000313" key="2">
    <source>
        <dbReference type="EMBL" id="RLJ80697.1"/>
    </source>
</evidence>
<dbReference type="OrthoDB" id="681139at2"/>
<evidence type="ECO:0000256" key="1">
    <source>
        <dbReference type="SAM" id="MobiDB-lite"/>
    </source>
</evidence>
<name>A0A497YDX8_9SPHI</name>
<dbReference type="RefSeq" id="WP_121283279.1">
    <property type="nucleotide sequence ID" value="NZ_RCCK01000010.1"/>
</dbReference>
<dbReference type="EMBL" id="RCCK01000010">
    <property type="protein sequence ID" value="RLJ80697.1"/>
    <property type="molecule type" value="Genomic_DNA"/>
</dbReference>
<reference evidence="3 5" key="2">
    <citation type="submission" date="2019-03" db="EMBL/GenBank/DDBJ databases">
        <authorList>
            <person name="He R.-H."/>
        </authorList>
    </citation>
    <scope>NUCLEOTIDE SEQUENCE [LARGE SCALE GENOMIC DNA]</scope>
    <source>
        <strain evidence="3 5">DSM 19624</strain>
    </source>
</reference>
<keyword evidence="5" id="KW-1185">Reference proteome</keyword>
<sequence length="243" mass="27653">MNTYAKQKTDNESKTSNHTYSQKNYQQKAVSQFVDNRTKAVAQRQFQETLNNRYEAIQFKTFENNTKSNQTSSNVIQFGRGRPSFSGPAAKIRKTGNGHVKAKKYDMAHRLSLKDIKTIVTSKDHFLIKQVIKKVTIPERDFGKYKKGFKGYYNDVKDITDESSLIKALNNSPFNLRPGDPSRNRSLGAAFDGNVDDDGYETDQSKALRPLAKTHGKKDIRSSYLTAKELKSWEKSAYDGLDM</sequence>
<gene>
    <name evidence="2" type="ORF">BCL90_1491</name>
    <name evidence="3" type="ORF">E3V97_15390</name>
</gene>